<dbReference type="OrthoDB" id="2280880at2759"/>
<dbReference type="AlphaFoldDB" id="A0A367K9H6"/>
<organism evidence="1 2">
    <name type="scientific">Rhizopus stolonifer</name>
    <name type="common">Rhizopus nigricans</name>
    <dbReference type="NCBI Taxonomy" id="4846"/>
    <lineage>
        <taxon>Eukaryota</taxon>
        <taxon>Fungi</taxon>
        <taxon>Fungi incertae sedis</taxon>
        <taxon>Mucoromycota</taxon>
        <taxon>Mucoromycotina</taxon>
        <taxon>Mucoromycetes</taxon>
        <taxon>Mucorales</taxon>
        <taxon>Mucorineae</taxon>
        <taxon>Rhizopodaceae</taxon>
        <taxon>Rhizopus</taxon>
    </lineage>
</organism>
<reference evidence="1 2" key="1">
    <citation type="journal article" date="2018" name="G3 (Bethesda)">
        <title>Phylogenetic and Phylogenomic Definition of Rhizopus Species.</title>
        <authorList>
            <person name="Gryganskyi A.P."/>
            <person name="Golan J."/>
            <person name="Dolatabadi S."/>
            <person name="Mondo S."/>
            <person name="Robb S."/>
            <person name="Idnurm A."/>
            <person name="Muszewska A."/>
            <person name="Steczkiewicz K."/>
            <person name="Masonjones S."/>
            <person name="Liao H.L."/>
            <person name="Gajdeczka M.T."/>
            <person name="Anike F."/>
            <person name="Vuek A."/>
            <person name="Anishchenko I.M."/>
            <person name="Voigt K."/>
            <person name="de Hoog G.S."/>
            <person name="Smith M.E."/>
            <person name="Heitman J."/>
            <person name="Vilgalys R."/>
            <person name="Stajich J.E."/>
        </authorList>
    </citation>
    <scope>NUCLEOTIDE SEQUENCE [LARGE SCALE GENOMIC DNA]</scope>
    <source>
        <strain evidence="1 2">LSU 92-RS-03</strain>
    </source>
</reference>
<proteinExistence type="predicted"/>
<gene>
    <name evidence="1" type="ORF">CU098_004725</name>
</gene>
<accession>A0A367K9H6</accession>
<evidence type="ECO:0000313" key="2">
    <source>
        <dbReference type="Proteomes" id="UP000253551"/>
    </source>
</evidence>
<dbReference type="EMBL" id="PJQM01002027">
    <property type="protein sequence ID" value="RCH98779.1"/>
    <property type="molecule type" value="Genomic_DNA"/>
</dbReference>
<protein>
    <submittedName>
        <fullName evidence="1">Uncharacterized protein</fullName>
    </submittedName>
</protein>
<name>A0A367K9H6_RHIST</name>
<sequence>MKIGTNTPEKDEKCVSVPFQTKSQTSLMFVIRPVTKSNVRNFLTHLADRERTGSVPAIPEIDPAEHVIMGKPSTLKLILLLYDLPEEKVKEDQQSSWWNVLIVGEVMMFFSHKHGVTRFFAAVNVTEHHHLGRRGIPEGIALIRYSDDETKFKVSCRYARYDERMCVHYVDDISRCMELTDPQKKIQLGRLKTSFTVDDTPTVNATANSGVQTIIIGSDNNVSCSNELPKRQLEGIQGSAEICESNKRQRRYVTHEGYINSDIISDDSDDPTSVLSESSYVVSEADDAPCRYICKMGMPELNSSDIPSLPIEIADNQLAALVVDAQSLASNNSMHPSDVVNRLRLSAIFESNEEQADIIADLPNSVYQKIKEFKQTILTRRFYNQSEPNILIHARQHGQVIEVACGEVKKPGVSQKQLNEDKIRVLEVMKRQLNVRLKYAKAHYEAVTFGILVQGKIG</sequence>
<evidence type="ECO:0000313" key="1">
    <source>
        <dbReference type="EMBL" id="RCH98779.1"/>
    </source>
</evidence>
<dbReference type="Proteomes" id="UP000253551">
    <property type="component" value="Unassembled WGS sequence"/>
</dbReference>
<comment type="caution">
    <text evidence="1">The sequence shown here is derived from an EMBL/GenBank/DDBJ whole genome shotgun (WGS) entry which is preliminary data.</text>
</comment>
<keyword evidence="2" id="KW-1185">Reference proteome</keyword>